<keyword evidence="1" id="KW-0812">Transmembrane</keyword>
<dbReference type="Proteomes" id="UP000245657">
    <property type="component" value="Unassembled WGS sequence"/>
</dbReference>
<proteinExistence type="predicted"/>
<protein>
    <submittedName>
        <fullName evidence="2">Uncharacterized protein</fullName>
    </submittedName>
</protein>
<sequence length="86" mass="10313">MDLSWRNFRIHIYGHMPGCDHKSLLHTFTYSVVCTKIIIITKIYFFRDRYSTHFHGGMFRIPSEKFRYVADDYRAAMKNHPGEIPE</sequence>
<evidence type="ECO:0000256" key="1">
    <source>
        <dbReference type="SAM" id="Phobius"/>
    </source>
</evidence>
<gene>
    <name evidence="2" type="ORF">DK846_14680</name>
</gene>
<dbReference type="AlphaFoldDB" id="A0A2V2MR69"/>
<comment type="caution">
    <text evidence="2">The sequence shown here is derived from an EMBL/GenBank/DDBJ whole genome shotgun (WGS) entry which is preliminary data.</text>
</comment>
<accession>A0A2V2MR69</accession>
<keyword evidence="3" id="KW-1185">Reference proteome</keyword>
<evidence type="ECO:0000313" key="3">
    <source>
        <dbReference type="Proteomes" id="UP000245657"/>
    </source>
</evidence>
<organism evidence="2 3">
    <name type="scientific">Methanospirillum lacunae</name>
    <dbReference type="NCBI Taxonomy" id="668570"/>
    <lineage>
        <taxon>Archaea</taxon>
        <taxon>Methanobacteriati</taxon>
        <taxon>Methanobacteriota</taxon>
        <taxon>Stenosarchaea group</taxon>
        <taxon>Methanomicrobia</taxon>
        <taxon>Methanomicrobiales</taxon>
        <taxon>Methanospirillaceae</taxon>
        <taxon>Methanospirillum</taxon>
    </lineage>
</organism>
<name>A0A2V2MR69_9EURY</name>
<feature type="transmembrane region" description="Helical" evidence="1">
    <location>
        <begin position="24"/>
        <end position="45"/>
    </location>
</feature>
<evidence type="ECO:0000313" key="2">
    <source>
        <dbReference type="EMBL" id="PWR70632.1"/>
    </source>
</evidence>
<dbReference type="EMBL" id="QGMY01000011">
    <property type="protein sequence ID" value="PWR70632.1"/>
    <property type="molecule type" value="Genomic_DNA"/>
</dbReference>
<keyword evidence="1" id="KW-0472">Membrane</keyword>
<reference evidence="2 3" key="1">
    <citation type="submission" date="2018-05" db="EMBL/GenBank/DDBJ databases">
        <title>Draft genome of Methanospirillum lacunae Ki8-1.</title>
        <authorList>
            <person name="Dueholm M.S."/>
            <person name="Nielsen P.H."/>
            <person name="Bakmann L.F."/>
            <person name="Otzen D.E."/>
        </authorList>
    </citation>
    <scope>NUCLEOTIDE SEQUENCE [LARGE SCALE GENOMIC DNA]</scope>
    <source>
        <strain evidence="2 3">Ki8-1</strain>
    </source>
</reference>
<keyword evidence="1" id="KW-1133">Transmembrane helix</keyword>